<dbReference type="InterPro" id="IPR018089">
    <property type="entry name" value="OMPdecase_AS"/>
</dbReference>
<dbReference type="SUPFAM" id="SSF51366">
    <property type="entry name" value="Ribulose-phoshate binding barrel"/>
    <property type="match status" value="1"/>
</dbReference>
<evidence type="ECO:0000256" key="5">
    <source>
        <dbReference type="ARBA" id="ARBA00023239"/>
    </source>
</evidence>
<dbReference type="PANTHER" id="PTHR43375">
    <property type="entry name" value="OROTIDINE 5'-PHOSPHATE DECARBOXYLASE"/>
    <property type="match status" value="1"/>
</dbReference>
<keyword evidence="12" id="KW-1185">Reference proteome</keyword>
<keyword evidence="5 7" id="KW-0456">Lyase</keyword>
<sequence length="279" mass="29146">MATSTRDNSVSFGERLRERAAERGRLCVGIDPHAGLLQDWGLANDIAGLREFSRRCVDAFADTACVVKPQVAFYERFGAAGYAVLEETLDALRDAGALVIADAKRGDIGSTMEGYASAWLDPDSPLHADAVTVAPYLGLGALKPAIAAAEQNGAGVFVLAATSNPEAVELQSFQQAGVSLAQHVVDYCRDFNQNRNAAVLGIVVGATVSSPLDLGGFNGPILMPGVGAQGGTVADIARITADATEWSFPNVSRSVLSAGPDVSDLRKAVLKEANNFPGR</sequence>
<dbReference type="InterPro" id="IPR011060">
    <property type="entry name" value="RibuloseP-bd_barrel"/>
</dbReference>
<evidence type="ECO:0000256" key="4">
    <source>
        <dbReference type="ARBA" id="ARBA00022975"/>
    </source>
</evidence>
<dbReference type="Pfam" id="PF00215">
    <property type="entry name" value="OMPdecase"/>
    <property type="match status" value="1"/>
</dbReference>
<dbReference type="Proteomes" id="UP001239759">
    <property type="component" value="Unassembled WGS sequence"/>
</dbReference>
<comment type="catalytic activity">
    <reaction evidence="6 7">
        <text>orotidine 5'-phosphate + H(+) = UMP + CO2</text>
        <dbReference type="Rhea" id="RHEA:11596"/>
        <dbReference type="ChEBI" id="CHEBI:15378"/>
        <dbReference type="ChEBI" id="CHEBI:16526"/>
        <dbReference type="ChEBI" id="CHEBI:57538"/>
        <dbReference type="ChEBI" id="CHEBI:57865"/>
        <dbReference type="EC" id="4.1.1.23"/>
    </reaction>
</comment>
<dbReference type="PROSITE" id="PS00156">
    <property type="entry name" value="OMPDECASE"/>
    <property type="match status" value="1"/>
</dbReference>
<comment type="similarity">
    <text evidence="2 7">Belongs to the OMP decarboxylase family. Type 2 subfamily.</text>
</comment>
<dbReference type="GO" id="GO:0044205">
    <property type="term" value="P:'de novo' UMP biosynthetic process"/>
    <property type="evidence" value="ECO:0007669"/>
    <property type="project" value="UniProtKB-UniRule"/>
</dbReference>
<gene>
    <name evidence="7 10" type="primary">pyrF</name>
    <name evidence="9" type="ORF">QPX23_08025</name>
    <name evidence="10" type="ORF">QPX42_06590</name>
</gene>
<feature type="domain" description="Orotidine 5'-phosphate decarboxylase" evidence="8">
    <location>
        <begin position="25"/>
        <end position="268"/>
    </location>
</feature>
<evidence type="ECO:0000256" key="3">
    <source>
        <dbReference type="ARBA" id="ARBA00022793"/>
    </source>
</evidence>
<keyword evidence="3 7" id="KW-0210">Decarboxylase</keyword>
<evidence type="ECO:0000313" key="12">
    <source>
        <dbReference type="Proteomes" id="UP001239759"/>
    </source>
</evidence>
<dbReference type="Gene3D" id="3.20.20.70">
    <property type="entry name" value="Aldolase class I"/>
    <property type="match status" value="1"/>
</dbReference>
<evidence type="ECO:0000256" key="7">
    <source>
        <dbReference type="HAMAP-Rule" id="MF_01215"/>
    </source>
</evidence>
<keyword evidence="4 7" id="KW-0665">Pyrimidine biosynthesis</keyword>
<dbReference type="RefSeq" id="WP_021352522.1">
    <property type="nucleotide sequence ID" value="NZ_CP051667.1"/>
</dbReference>
<proteinExistence type="inferred from homology"/>
<evidence type="ECO:0000313" key="10">
    <source>
        <dbReference type="EMBL" id="MDK4307205.1"/>
    </source>
</evidence>
<accession>A0AAP4BRR6</accession>
<dbReference type="GO" id="GO:0004590">
    <property type="term" value="F:orotidine-5'-phosphate decarboxylase activity"/>
    <property type="evidence" value="ECO:0007669"/>
    <property type="project" value="UniProtKB-UniRule"/>
</dbReference>
<dbReference type="NCBIfam" id="TIGR02127">
    <property type="entry name" value="pyrF_sub2"/>
    <property type="match status" value="1"/>
</dbReference>
<feature type="active site" description="Proton donor" evidence="7">
    <location>
        <position position="104"/>
    </location>
</feature>
<protein>
    <recommendedName>
        <fullName evidence="7">Orotidine 5'-phosphate decarboxylase</fullName>
        <ecNumber evidence="7">4.1.1.23</ecNumber>
    </recommendedName>
    <alternativeName>
        <fullName evidence="7">OMP decarboxylase</fullName>
        <shortName evidence="7">OMPDCase</shortName>
        <shortName evidence="7">OMPdecase</shortName>
    </alternativeName>
</protein>
<dbReference type="GO" id="GO:0006207">
    <property type="term" value="P:'de novo' pyrimidine nucleobase biosynthetic process"/>
    <property type="evidence" value="ECO:0007669"/>
    <property type="project" value="InterPro"/>
</dbReference>
<dbReference type="Proteomes" id="UP001224412">
    <property type="component" value="Unassembled WGS sequence"/>
</dbReference>
<dbReference type="EMBL" id="JASNUQ010000012">
    <property type="protein sequence ID" value="MDK4290667.1"/>
    <property type="molecule type" value="Genomic_DNA"/>
</dbReference>
<evidence type="ECO:0000256" key="6">
    <source>
        <dbReference type="ARBA" id="ARBA00049157"/>
    </source>
</evidence>
<dbReference type="HAMAP" id="MF_01215">
    <property type="entry name" value="OMPdecase_type2"/>
    <property type="match status" value="1"/>
</dbReference>
<dbReference type="InterPro" id="IPR013785">
    <property type="entry name" value="Aldolase_TIM"/>
</dbReference>
<comment type="pathway">
    <text evidence="1 7">Pyrimidine metabolism; UMP biosynthesis via de novo pathway; UMP from orotate: step 2/2.</text>
</comment>
<dbReference type="InterPro" id="IPR001754">
    <property type="entry name" value="OMPdeCOase_dom"/>
</dbReference>
<evidence type="ECO:0000256" key="2">
    <source>
        <dbReference type="ARBA" id="ARBA00008847"/>
    </source>
</evidence>
<evidence type="ECO:0000313" key="11">
    <source>
        <dbReference type="Proteomes" id="UP001224412"/>
    </source>
</evidence>
<evidence type="ECO:0000313" key="9">
    <source>
        <dbReference type="EMBL" id="MDK4290667.1"/>
    </source>
</evidence>
<evidence type="ECO:0000259" key="8">
    <source>
        <dbReference type="SMART" id="SM00934"/>
    </source>
</evidence>
<dbReference type="PANTHER" id="PTHR43375:SF1">
    <property type="entry name" value="OROTIDINE 5'-PHOSPHATE DECARBOXYLASE"/>
    <property type="match status" value="1"/>
</dbReference>
<dbReference type="SMART" id="SM00934">
    <property type="entry name" value="OMPdecase"/>
    <property type="match status" value="1"/>
</dbReference>
<dbReference type="InterPro" id="IPR011995">
    <property type="entry name" value="OMPdecase_type-2"/>
</dbReference>
<dbReference type="AlphaFoldDB" id="A0AAP4BRR6"/>
<dbReference type="CDD" id="cd04725">
    <property type="entry name" value="OMP_decarboxylase_like"/>
    <property type="match status" value="1"/>
</dbReference>
<comment type="caution">
    <text evidence="10">The sequence shown here is derived from an EMBL/GenBank/DDBJ whole genome shotgun (WGS) entry which is preliminary data.</text>
</comment>
<dbReference type="EMBL" id="JASNVH010000009">
    <property type="protein sequence ID" value="MDK4307205.1"/>
    <property type="molecule type" value="Genomic_DNA"/>
</dbReference>
<name>A0AAP4BRR6_9CORY</name>
<organism evidence="10 11">
    <name type="scientific">Corynebacterium pseudodiphtheriticum</name>
    <dbReference type="NCBI Taxonomy" id="37637"/>
    <lineage>
        <taxon>Bacteria</taxon>
        <taxon>Bacillati</taxon>
        <taxon>Actinomycetota</taxon>
        <taxon>Actinomycetes</taxon>
        <taxon>Mycobacteriales</taxon>
        <taxon>Corynebacteriaceae</taxon>
        <taxon>Corynebacterium</taxon>
    </lineage>
</organism>
<evidence type="ECO:0000256" key="1">
    <source>
        <dbReference type="ARBA" id="ARBA00004861"/>
    </source>
</evidence>
<reference evidence="10 12" key="1">
    <citation type="submission" date="2023-05" db="EMBL/GenBank/DDBJ databases">
        <title>Metabolic capabilities are highly conserved among human nasal-associated Corynebacterium species in pangenomic analyses.</title>
        <authorList>
            <person name="Tran T.H."/>
            <person name="Roberts A.Q."/>
            <person name="Escapa I.F."/>
            <person name="Gao W."/>
            <person name="Conlan S."/>
            <person name="Kong H."/>
            <person name="Segre J.A."/>
            <person name="Kelly M.S."/>
            <person name="Lemon K.P."/>
        </authorList>
    </citation>
    <scope>NUCLEOTIDE SEQUENCE</scope>
    <source>
        <strain evidence="10">KPL2773</strain>
        <strain evidence="9 12">KPL3772</strain>
    </source>
</reference>
<dbReference type="EC" id="4.1.1.23" evidence="7"/>